<dbReference type="EMBL" id="CAKXYY010000006">
    <property type="protein sequence ID" value="CAH2352353.1"/>
    <property type="molecule type" value="Genomic_DNA"/>
</dbReference>
<dbReference type="GO" id="GO:0032040">
    <property type="term" value="C:small-subunit processome"/>
    <property type="evidence" value="ECO:0007669"/>
    <property type="project" value="TreeGrafter"/>
</dbReference>
<feature type="compositionally biased region" description="Basic residues" evidence="1">
    <location>
        <begin position="2552"/>
        <end position="2567"/>
    </location>
</feature>
<dbReference type="OrthoDB" id="360653at2759"/>
<dbReference type="InterPro" id="IPR016024">
    <property type="entry name" value="ARM-type_fold"/>
</dbReference>
<keyword evidence="6" id="KW-1185">Reference proteome</keyword>
<protein>
    <submittedName>
        <fullName evidence="5">U3 small nucleolar RNA-associated protein 20</fullName>
    </submittedName>
</protein>
<accession>A0A9P0QPH9</accession>
<feature type="domain" description="U3 small nucleolar RNA-associated protein 20 C-terminal" evidence="4">
    <location>
        <begin position="2265"/>
        <end position="2569"/>
    </location>
</feature>
<dbReference type="Pfam" id="PF23099">
    <property type="entry name" value="UTP20_C"/>
    <property type="match status" value="1"/>
</dbReference>
<evidence type="ECO:0000259" key="4">
    <source>
        <dbReference type="Pfam" id="PF23099"/>
    </source>
</evidence>
<dbReference type="Proteomes" id="UP000837801">
    <property type="component" value="Unassembled WGS sequence"/>
</dbReference>
<dbReference type="PANTHER" id="PTHR17695:SF11">
    <property type="entry name" value="SMALL SUBUNIT PROCESSOME COMPONENT 20 HOMOLOG"/>
    <property type="match status" value="1"/>
</dbReference>
<dbReference type="Gene3D" id="1.25.10.10">
    <property type="entry name" value="Leucine-rich Repeat Variant"/>
    <property type="match status" value="2"/>
</dbReference>
<organism evidence="5 6">
    <name type="scientific">[Candida] railenensis</name>
    <dbReference type="NCBI Taxonomy" id="45579"/>
    <lineage>
        <taxon>Eukaryota</taxon>
        <taxon>Fungi</taxon>
        <taxon>Dikarya</taxon>
        <taxon>Ascomycota</taxon>
        <taxon>Saccharomycotina</taxon>
        <taxon>Pichiomycetes</taxon>
        <taxon>Debaryomycetaceae</taxon>
        <taxon>Kurtzmaniella</taxon>
    </lineage>
</organism>
<dbReference type="InterPro" id="IPR011989">
    <property type="entry name" value="ARM-like"/>
</dbReference>
<dbReference type="InterPro" id="IPR011430">
    <property type="entry name" value="UTP20_N"/>
</dbReference>
<gene>
    <name evidence="5" type="ORF">CLIB1423_06S04500</name>
</gene>
<evidence type="ECO:0000256" key="1">
    <source>
        <dbReference type="SAM" id="MobiDB-lite"/>
    </source>
</evidence>
<dbReference type="GO" id="GO:0030686">
    <property type="term" value="C:90S preribosome"/>
    <property type="evidence" value="ECO:0007669"/>
    <property type="project" value="TreeGrafter"/>
</dbReference>
<evidence type="ECO:0000313" key="5">
    <source>
        <dbReference type="EMBL" id="CAH2352353.1"/>
    </source>
</evidence>
<feature type="region of interest" description="Disordered" evidence="1">
    <location>
        <begin position="1"/>
        <end position="32"/>
    </location>
</feature>
<feature type="domain" description="U3 small nucleolar RNA-associated protein 20" evidence="3">
    <location>
        <begin position="1678"/>
        <end position="1892"/>
    </location>
</feature>
<evidence type="ECO:0000259" key="3">
    <source>
        <dbReference type="Pfam" id="PF20416"/>
    </source>
</evidence>
<dbReference type="InterPro" id="IPR052575">
    <property type="entry name" value="SSU_processome_comp_20"/>
</dbReference>
<dbReference type="Pfam" id="PF20416">
    <property type="entry name" value="UTP20"/>
    <property type="match status" value="1"/>
</dbReference>
<proteinExistence type="predicted"/>
<comment type="caution">
    <text evidence="5">The sequence shown here is derived from an EMBL/GenBank/DDBJ whole genome shotgun (WGS) entry which is preliminary data.</text>
</comment>
<feature type="compositionally biased region" description="Basic residues" evidence="1">
    <location>
        <begin position="17"/>
        <end position="31"/>
    </location>
</feature>
<feature type="domain" description="U3 small nucleolar RNA-associated protein 20 N-terminal" evidence="2">
    <location>
        <begin position="878"/>
        <end position="1473"/>
    </location>
</feature>
<dbReference type="PANTHER" id="PTHR17695">
    <property type="entry name" value="SMALL SUBUNIT PROCESSOME COMPONENT 20 HOMOLOG"/>
    <property type="match status" value="1"/>
</dbReference>
<dbReference type="SUPFAM" id="SSF48371">
    <property type="entry name" value="ARM repeat"/>
    <property type="match status" value="3"/>
</dbReference>
<reference evidence="5" key="1">
    <citation type="submission" date="2022-03" db="EMBL/GenBank/DDBJ databases">
        <authorList>
            <person name="Legras J.-L."/>
            <person name="Devillers H."/>
            <person name="Grondin C."/>
        </authorList>
    </citation>
    <scope>NUCLEOTIDE SEQUENCE</scope>
    <source>
        <strain evidence="5">CLIB 1423</strain>
    </source>
</reference>
<dbReference type="InterPro" id="IPR046523">
    <property type="entry name" value="UTP20_dom"/>
</dbReference>
<dbReference type="InterPro" id="IPR057525">
    <property type="entry name" value="UTP20_C"/>
</dbReference>
<dbReference type="Pfam" id="PF07539">
    <property type="entry name" value="UTP20_N"/>
    <property type="match status" value="1"/>
</dbReference>
<evidence type="ECO:0000259" key="2">
    <source>
        <dbReference type="Pfam" id="PF07539"/>
    </source>
</evidence>
<evidence type="ECO:0000313" key="6">
    <source>
        <dbReference type="Proteomes" id="UP000837801"/>
    </source>
</evidence>
<sequence length="2583" mass="296438">MVDKKKGSSSLSSSRIEKKKTKSTQSSRRHAFSSFRERIDSIKIDPNLTLSKRSFDDAEISHFLSTLDHWKEINISGNFTEFIDKIEGKCQSLPQLLHHQDFIFEAIYSHIQKNDVYSIQPLFELLGQFVHDLGVDFLDHDSFYSRTLDLIMEIAISTNPNDSQNNRNSANILEWSFNCLAFIFKYLNKSLAKDLLPTFTALLPLLKLNTKRYISRYCAEALSFLIRKSKDDSLDNIILASLNENDLEEESYYQSLVIMYSESMKSTNGSFHSKSQSIFIKLLDNGIKQHSAKHISNLSDIILSILNHGSLEACDKFYRSSVNYLIELLDKSDDQQDVTSLITISQILLTLSFAESGKKVKTWNPILMALEKFLNLINSESVSTNTTLVDSLIYLLSVVFRNCSIDELTKYQLKYFETMKNIDNGKSFFKFVETSMDLCETRMNSYGLVKHVQDFINSIVQREETYDFKILALFLTKRAPYAQGLIIPYNIQVLIQSQLENDFKSIEGNEFEIYWRVLILEYSDLTKQSDLQFNYINSIFKELLNKESRTKFDEDIAAHILEFMALHSEKNSLAILKIALIENLDKFQESYLYLSALDKLLKKDEITQKKVAIEIISKNFDTICDKVSLNLRSPNHDVRYSSLNLIVTLFQLKGLEVPQIISDIRIIEEIPLSLNTGRDISSRIRSLGIEFKKSIAPSSLESLCLTRYLFGLLTNKFQPCWLAVFEVLPMITFFKECSEEIWKLSYEFINMKYSNQIQNYNDIDDSMFVDEDLKLFLADWLPNDSRLSGNFNHINRSYFIKYSAISNSLMAYSKERRGDFYYGEIMRSQVLQALSFVPQIAELHSEILVPLVLHKSDIEEGDDDDETDVSENPHGEIWSMKDRNALVGLFSKFSNLKKVYKSEEVFEHMLKLLCNKQLPVQKMALSVILNWKIGVLNKYRDNLLNLLDNTIFRDEISKFITQDSESKIEDQDLKVLMPIVLRILFGRSQSAPKSNSQSGRKFAIITVLPNLKPEDIIEFLKLGSERIGYNGFFAADGVNIDNAKEISLTTMRRINGFVKLLNEVYGVLGLKYQDVLATTIEPLIYSLIVSQVEISNNELGSNSNLDKSARNVRQIGMKCLSDLFVLLGESFNWDERYVQIIYQYIINPRLEKFSQENLQQVSSLMKMMAGWINFKNLFKFYYIDDFAPVDAILSLLANENCKDSVVLTVLTFVHDALNKTQHELDNNDAYYSLLAQIVNELLKSLPSILDRSCDSGVNTKGVDILLLLLEQDYVDDNKIRGSLVESLTRALDKPHIQVGGPRNKVNILKSLSSLIDNYENCSFGDIESLYHSCSKSFRIYKEKNIRETLVSVFRSFGKKFSELQIVSELVEGLNAYSDKRIEEPDFGKRLVSFKKINDELYPTLTTTQWFPILNCVLFFINDELELAIRTNATFTINRFIDAFSQMENEELARGHIHMFKDTVLPNIRTGLRNFATVEVVQTEYVSVLAHTVQHSKYFNDLDDMKVLLFNNDEEANFFANVNHIQLHRRQRAIKRLRDYRHKLTEGSISHYILPIIEHYAFCTDEKLRNISNETVDTISDLARCISWNQFRALVRRYIGNLKKSKPESLRDHVSLIVAVSRSLMKAPTTSEFELEEVNIPDENEENRNLPSSQLELDTYITSELCPPIAKILNVRNDETIVARIRLAEALTNLVTCISENLIESQLPSILTSTCQVIRSRSEELRDAVRKSLGRISLTLGTKYFKFILQELKTSLSRGSQIHVLSFTVHTLIVNISANLNHGDLDESAESLVSIIMEDIFGAAGQEKDAEGYTSKMKEVKFNKSFDTGELLSSNISLKTFKTLVSPIKMLLQENVSLKVQNKLDELLRRYALGLNHNSESSEQSILVLCYELHSQATDIANRSIKSDDNKKLVKRGGDGNEGHFLVKLNARPQKTHVQNTAYITTLQKFSFDLLRTAISRHEELLTVPKLEGFIPLLENALQTSENEGVIISCLRILNLIVRLPFSEDIENVFKSCARRSLTITKDCPSTNSELCQACLRFLATVIRHKPEIKLKETAISYILVRIQPDLEEPNRQGLAFAFVKSVLSQHIMIPEVYDTMDKVSQIMIVNHGKEIRDMSRSSYFQFLMEYDQGRGRLEKQFKFLLNNLSYPTQDGRSSVMELIHLIIIKAGSDLLEKLASSFFIGLANVMVSDDTPKCREMASVLLGSMFKKLGQANTKNIESYCSSWISQSDNRLLQRCGLQVYKLYTTEFGIGNKSLDDLALKRMKEILDAAKNKGEVKEEEPDIEWELVYSALTVFSMIASALKDDIFKKEYAKIWNSILDLLLYPHPWVRLIACRLVGILLSNLDSIKFDLTSYEVQTVAYRLLHQLGAPSIAEALGGQIVKNLVIIAMKWEKVNQVYEFKPNGKKGDVKEEEEGARYEFAIDYLVTRISSIMRQENNYRDSFVSKKSSIQLAAMLVQIISSEKLPFAAEKLMLGMYNFNDLDPNNSEAEAELVNLTAECNQMIENKLGVTQYTQLYTQVKQIVNKRRQDRKTKRAQLNITAPDIAAKRKMRKHERFREKRKHEKDDNGYYKTKRNKFS</sequence>
<feature type="region of interest" description="Disordered" evidence="1">
    <location>
        <begin position="2552"/>
        <end position="2583"/>
    </location>
</feature>
<name>A0A9P0QPH9_9ASCO</name>